<dbReference type="RefSeq" id="WP_120195736.1">
    <property type="nucleotide sequence ID" value="NZ_MCIA01000006.1"/>
</dbReference>
<sequence length="170" mass="19320">MKLQLVPLHEKYKKNLNEMMDEWCASGERIVPSALTRCNYHDFDQYRNNIENKENNGPLVPDTTLFCLDEDRDIFVGAVNIRHYLNDFLLLNGGHIGDGVRPSERRKGIASKMIGLALKECKKIGLDKVLMVCDKENIGSAKSIQNNGGILENEIVVDGVVEQRYWITIN</sequence>
<dbReference type="CDD" id="cd04301">
    <property type="entry name" value="NAT_SF"/>
    <property type="match status" value="1"/>
</dbReference>
<evidence type="ECO:0000313" key="3">
    <source>
        <dbReference type="Proteomes" id="UP000284277"/>
    </source>
</evidence>
<dbReference type="OrthoDB" id="9797989at2"/>
<protein>
    <submittedName>
        <fullName evidence="2">GNAT family N-acetyltransferase</fullName>
    </submittedName>
</protein>
<dbReference type="PANTHER" id="PTHR39173:SF1">
    <property type="entry name" value="ACETYLTRANSFERASE"/>
    <property type="match status" value="1"/>
</dbReference>
<evidence type="ECO:0000259" key="1">
    <source>
        <dbReference type="PROSITE" id="PS51186"/>
    </source>
</evidence>
<dbReference type="PANTHER" id="PTHR39173">
    <property type="entry name" value="ACETYLTRANSFERASE"/>
    <property type="match status" value="1"/>
</dbReference>
<accession>A0A419T8F8</accession>
<dbReference type="EMBL" id="MCIA01000006">
    <property type="protein sequence ID" value="RKD33678.1"/>
    <property type="molecule type" value="Genomic_DNA"/>
</dbReference>
<dbReference type="SUPFAM" id="SSF55729">
    <property type="entry name" value="Acyl-CoA N-acyltransferases (Nat)"/>
    <property type="match status" value="1"/>
</dbReference>
<dbReference type="Gene3D" id="3.40.630.30">
    <property type="match status" value="1"/>
</dbReference>
<feature type="domain" description="N-acetyltransferase" evidence="1">
    <location>
        <begin position="14"/>
        <end position="170"/>
    </location>
</feature>
<evidence type="ECO:0000313" key="2">
    <source>
        <dbReference type="EMBL" id="RKD33678.1"/>
    </source>
</evidence>
<keyword evidence="2" id="KW-0808">Transferase</keyword>
<name>A0A419T8F8_9FIRM</name>
<reference evidence="2 3" key="1">
    <citation type="submission" date="2016-08" db="EMBL/GenBank/DDBJ databases">
        <title>A new outlook on sporulation: Clostridium algidixylanolyticum.</title>
        <authorList>
            <person name="Poppleton D.I."/>
            <person name="Gribaldo S."/>
        </authorList>
    </citation>
    <scope>NUCLEOTIDE SEQUENCE [LARGE SCALE GENOMIC DNA]</scope>
    <source>
        <strain evidence="2 3">SPL73</strain>
    </source>
</reference>
<comment type="caution">
    <text evidence="2">The sequence shown here is derived from an EMBL/GenBank/DDBJ whole genome shotgun (WGS) entry which is preliminary data.</text>
</comment>
<dbReference type="PROSITE" id="PS51186">
    <property type="entry name" value="GNAT"/>
    <property type="match status" value="1"/>
</dbReference>
<dbReference type="InterPro" id="IPR000182">
    <property type="entry name" value="GNAT_dom"/>
</dbReference>
<proteinExistence type="predicted"/>
<organism evidence="2 3">
    <name type="scientific">Lacrimispora algidixylanolytica</name>
    <dbReference type="NCBI Taxonomy" id="94868"/>
    <lineage>
        <taxon>Bacteria</taxon>
        <taxon>Bacillati</taxon>
        <taxon>Bacillota</taxon>
        <taxon>Clostridia</taxon>
        <taxon>Lachnospirales</taxon>
        <taxon>Lachnospiraceae</taxon>
        <taxon>Lacrimispora</taxon>
    </lineage>
</organism>
<dbReference type="AlphaFoldDB" id="A0A419T8F8"/>
<gene>
    <name evidence="2" type="ORF">BET01_14215</name>
</gene>
<dbReference type="Pfam" id="PF13302">
    <property type="entry name" value="Acetyltransf_3"/>
    <property type="match status" value="1"/>
</dbReference>
<dbReference type="GO" id="GO:0016747">
    <property type="term" value="F:acyltransferase activity, transferring groups other than amino-acyl groups"/>
    <property type="evidence" value="ECO:0007669"/>
    <property type="project" value="InterPro"/>
</dbReference>
<keyword evidence="3" id="KW-1185">Reference proteome</keyword>
<dbReference type="Proteomes" id="UP000284277">
    <property type="component" value="Unassembled WGS sequence"/>
</dbReference>
<dbReference type="InterPro" id="IPR016181">
    <property type="entry name" value="Acyl_CoA_acyltransferase"/>
</dbReference>